<evidence type="ECO:0000313" key="2">
    <source>
        <dbReference type="EMBL" id="KAF4334649.1"/>
    </source>
</evidence>
<reference evidence="2" key="2">
    <citation type="submission" date="2020-02" db="EMBL/GenBank/DDBJ databases">
        <title>Identification and distribution of gene clusters putatively required for synthesis of sphingolipid metabolism inhibitors in phylogenetically diverse species of the filamentous fungus Fusarium.</title>
        <authorList>
            <person name="Kim H.-S."/>
            <person name="Busman M."/>
            <person name="Brown D.W."/>
            <person name="Divon H."/>
            <person name="Uhlig S."/>
            <person name="Proctor R.H."/>
        </authorList>
    </citation>
    <scope>NUCLEOTIDE SEQUENCE</scope>
    <source>
        <strain evidence="2">NRRL 25174</strain>
    </source>
</reference>
<protein>
    <submittedName>
        <fullName evidence="2">Tox1</fullName>
    </submittedName>
</protein>
<feature type="signal peptide" evidence="1">
    <location>
        <begin position="1"/>
        <end position="19"/>
    </location>
</feature>
<keyword evidence="1" id="KW-0732">Signal</keyword>
<organism evidence="2 3">
    <name type="scientific">Fusarium beomiforme</name>
    <dbReference type="NCBI Taxonomy" id="44412"/>
    <lineage>
        <taxon>Eukaryota</taxon>
        <taxon>Fungi</taxon>
        <taxon>Dikarya</taxon>
        <taxon>Ascomycota</taxon>
        <taxon>Pezizomycotina</taxon>
        <taxon>Sordariomycetes</taxon>
        <taxon>Hypocreomycetidae</taxon>
        <taxon>Hypocreales</taxon>
        <taxon>Nectriaceae</taxon>
        <taxon>Fusarium</taxon>
        <taxon>Fusarium burgessii species complex</taxon>
    </lineage>
</organism>
<evidence type="ECO:0000256" key="1">
    <source>
        <dbReference type="SAM" id="SignalP"/>
    </source>
</evidence>
<dbReference type="Proteomes" id="UP000730481">
    <property type="component" value="Unassembled WGS sequence"/>
</dbReference>
<sequence>MQLSFVLVALSFLTTQSFSASVDIWSSLLKERAAPKYETIEPEVIKARLGTTPDGKVEANREPGMVYFCREEN</sequence>
<feature type="chain" id="PRO_5040221572" evidence="1">
    <location>
        <begin position="20"/>
        <end position="73"/>
    </location>
</feature>
<name>A0A9P5DTX6_9HYPO</name>
<evidence type="ECO:0000313" key="3">
    <source>
        <dbReference type="Proteomes" id="UP000730481"/>
    </source>
</evidence>
<comment type="caution">
    <text evidence="2">The sequence shown here is derived from an EMBL/GenBank/DDBJ whole genome shotgun (WGS) entry which is preliminary data.</text>
</comment>
<proteinExistence type="predicted"/>
<gene>
    <name evidence="2" type="ORF">FBEOM_11515</name>
</gene>
<keyword evidence="3" id="KW-1185">Reference proteome</keyword>
<dbReference type="OrthoDB" id="5052446at2759"/>
<dbReference type="AlphaFoldDB" id="A0A9P5DTX6"/>
<accession>A0A9P5DTX6</accession>
<dbReference type="EMBL" id="PVQB02000658">
    <property type="protein sequence ID" value="KAF4334649.1"/>
    <property type="molecule type" value="Genomic_DNA"/>
</dbReference>
<reference evidence="2" key="1">
    <citation type="journal article" date="2017" name="Mycologia">
        <title>Fusarium algeriense, sp. nov., a novel toxigenic crown rot pathogen of durum wheat from Algeria is nested in the Fusarium burgessii species complex.</title>
        <authorList>
            <person name="Laraba I."/>
            <person name="Keddad A."/>
            <person name="Boureghda H."/>
            <person name="Abdallah N."/>
            <person name="Vaughan M.M."/>
            <person name="Proctor R.H."/>
            <person name="Busman M."/>
            <person name="O'Donnell K."/>
        </authorList>
    </citation>
    <scope>NUCLEOTIDE SEQUENCE</scope>
    <source>
        <strain evidence="2">NRRL 25174</strain>
    </source>
</reference>